<proteinExistence type="predicted"/>
<dbReference type="Proteomes" id="UP000823388">
    <property type="component" value="Chromosome 5N"/>
</dbReference>
<comment type="caution">
    <text evidence="2">The sequence shown here is derived from an EMBL/GenBank/DDBJ whole genome shotgun (WGS) entry which is preliminary data.</text>
</comment>
<accession>A0A8T0S094</accession>
<dbReference type="EMBL" id="CM029046">
    <property type="protein sequence ID" value="KAG2590695.1"/>
    <property type="molecule type" value="Genomic_DNA"/>
</dbReference>
<organism evidence="2 3">
    <name type="scientific">Panicum virgatum</name>
    <name type="common">Blackwell switchgrass</name>
    <dbReference type="NCBI Taxonomy" id="38727"/>
    <lineage>
        <taxon>Eukaryota</taxon>
        <taxon>Viridiplantae</taxon>
        <taxon>Streptophyta</taxon>
        <taxon>Embryophyta</taxon>
        <taxon>Tracheophyta</taxon>
        <taxon>Spermatophyta</taxon>
        <taxon>Magnoliopsida</taxon>
        <taxon>Liliopsida</taxon>
        <taxon>Poales</taxon>
        <taxon>Poaceae</taxon>
        <taxon>PACMAD clade</taxon>
        <taxon>Panicoideae</taxon>
        <taxon>Panicodae</taxon>
        <taxon>Paniceae</taxon>
        <taxon>Panicinae</taxon>
        <taxon>Panicum</taxon>
        <taxon>Panicum sect. Hiantes</taxon>
    </lineage>
</organism>
<dbReference type="AlphaFoldDB" id="A0A8T0S094"/>
<keyword evidence="3" id="KW-1185">Reference proteome</keyword>
<name>A0A8T0S094_PANVG</name>
<feature type="region of interest" description="Disordered" evidence="1">
    <location>
        <begin position="1"/>
        <end position="144"/>
    </location>
</feature>
<evidence type="ECO:0000256" key="1">
    <source>
        <dbReference type="SAM" id="MobiDB-lite"/>
    </source>
</evidence>
<feature type="compositionally biased region" description="Basic and acidic residues" evidence="1">
    <location>
        <begin position="40"/>
        <end position="49"/>
    </location>
</feature>
<reference evidence="2" key="1">
    <citation type="submission" date="2020-05" db="EMBL/GenBank/DDBJ databases">
        <title>WGS assembly of Panicum virgatum.</title>
        <authorList>
            <person name="Lovell J.T."/>
            <person name="Jenkins J."/>
            <person name="Shu S."/>
            <person name="Juenger T.E."/>
            <person name="Schmutz J."/>
        </authorList>
    </citation>
    <scope>NUCLEOTIDE SEQUENCE</scope>
    <source>
        <strain evidence="2">AP13</strain>
    </source>
</reference>
<evidence type="ECO:0000313" key="2">
    <source>
        <dbReference type="EMBL" id="KAG2590695.1"/>
    </source>
</evidence>
<gene>
    <name evidence="2" type="ORF">PVAP13_5NG425240</name>
</gene>
<evidence type="ECO:0000313" key="3">
    <source>
        <dbReference type="Proteomes" id="UP000823388"/>
    </source>
</evidence>
<protein>
    <submittedName>
        <fullName evidence="2">Uncharacterized protein</fullName>
    </submittedName>
</protein>
<feature type="compositionally biased region" description="Low complexity" evidence="1">
    <location>
        <begin position="121"/>
        <end position="139"/>
    </location>
</feature>
<sequence length="229" mass="24245">MNLLSSKAYEPTGPGARPVLPPARSHDPARARGSRLGGRAHGERPELLRRPPAPPRWRREGPPGPPLPRAGRRIELPYRPVLPPPPSLSRPMEKQRGGWIRGRRLGDVGAGGGERSPLLTSGGAAPSSPPAGVAPSSPVRLRRLRPAPPSSFPFACAAAWQAGAASSAAAASPARRPPQCGLLDLLMLSPANLGVEDLEVVVRRSDGLLLRLCLPSLPSRAACERNDRR</sequence>